<evidence type="ECO:0000313" key="4">
    <source>
        <dbReference type="EMBL" id="MDO7907859.1"/>
    </source>
</evidence>
<keyword evidence="2" id="KW-0732">Signal</keyword>
<dbReference type="EMBL" id="JAUQTB010000010">
    <property type="protein sequence ID" value="MDO7907859.1"/>
    <property type="molecule type" value="Genomic_DNA"/>
</dbReference>
<reference evidence="4 5" key="1">
    <citation type="submission" date="2023-07" db="EMBL/GenBank/DDBJ databases">
        <title>Paenibacillus sp. JX-17 nov. isolated from soil.</title>
        <authorList>
            <person name="Wan Y."/>
            <person name="Liu B."/>
        </authorList>
    </citation>
    <scope>NUCLEOTIDE SEQUENCE [LARGE SCALE GENOMIC DNA]</scope>
    <source>
        <strain evidence="4 5">JX-17</strain>
    </source>
</reference>
<keyword evidence="5" id="KW-1185">Reference proteome</keyword>
<dbReference type="InterPro" id="IPR032599">
    <property type="entry name" value="YcdB/YcdC_rep_domain"/>
</dbReference>
<dbReference type="Pfam" id="PF16244">
    <property type="entry name" value="DUF4901"/>
    <property type="match status" value="2"/>
</dbReference>
<organism evidence="4 5">
    <name type="scientific">Paenibacillus lacisoli</name>
    <dbReference type="NCBI Taxonomy" id="3064525"/>
    <lineage>
        <taxon>Bacteria</taxon>
        <taxon>Bacillati</taxon>
        <taxon>Bacillota</taxon>
        <taxon>Bacilli</taxon>
        <taxon>Bacillales</taxon>
        <taxon>Paenibacillaceae</taxon>
        <taxon>Paenibacillus</taxon>
    </lineage>
</organism>
<comment type="caution">
    <text evidence="4">The sequence shown here is derived from an EMBL/GenBank/DDBJ whole genome shotgun (WGS) entry which is preliminary data.</text>
</comment>
<feature type="domain" description="SLH" evidence="3">
    <location>
        <begin position="648"/>
        <end position="711"/>
    </location>
</feature>
<dbReference type="InterPro" id="IPR001119">
    <property type="entry name" value="SLH_dom"/>
</dbReference>
<feature type="region of interest" description="Disordered" evidence="1">
    <location>
        <begin position="35"/>
        <end position="57"/>
    </location>
</feature>
<feature type="domain" description="SLH" evidence="3">
    <location>
        <begin position="583"/>
        <end position="646"/>
    </location>
</feature>
<dbReference type="PROSITE" id="PS51272">
    <property type="entry name" value="SLH"/>
    <property type="match status" value="2"/>
</dbReference>
<dbReference type="Pfam" id="PF00395">
    <property type="entry name" value="SLH"/>
    <property type="match status" value="1"/>
</dbReference>
<dbReference type="Proteomes" id="UP001240171">
    <property type="component" value="Unassembled WGS sequence"/>
</dbReference>
<evidence type="ECO:0000259" key="3">
    <source>
        <dbReference type="PROSITE" id="PS51272"/>
    </source>
</evidence>
<sequence length="779" mass="84506">MNTRRHSMYTKVTAAALVAMLLYAQAPLNGTVQAASGAGGQTEAGGSQSQSGESQSAVRMSLAQVNDSIPKGAKLSSRQALQKILDLMPALSNVKVNQAEYGNSHSYPSGYEKYWDISFAYEEVNSSYGFGAKVDGVTGDIINVYLPDPIADKIVPAGNQRIMTRAEAAEKAQQFALKANPGMTGDQLQESEGQIQPNTALLGKSQYYFNYDVKINGLPSSNETINIMVSKTGSVTSYSRSMSHAAYPSAEPAISADKAKELLVHRLELVPAYLPDQLYGSTKKTYSLSYVPRPETLGPLDAVTGKWIDTGSGTALAGPLHREVKGSGQAFAAKRIQSEQDAVQRVKAAFGIPQGWSLERASRDEDRLQGRTVWSVNFTQEGQSRFIGFPDSIWVMVDESNGQIMSYSWSQPSQSGSPTGKKALPAQQLDQKAVQLVYQTVPNASKEWKMEGVVPTGTDGGYRYNFQRYVNEMLVVGDTVSLTLAKDGAVQSFYSSAGASAAEFPASSKPVRSAAEAKDILISKLSMQLSYSRIGGFSSASGADLPESNKLTYIPQWDKQPLSYYTGVRDAAGNIVNAMDNRKAAGQAKDIQGHAAEKALQTLLEYRVITPDQDGSVHPDDTLTRGDWYTLVAKALNPDMVNTISSANPTLFADVKQDSPYYNSIASLVSYQYLKIDPAAQLHPEAALTRDELALELARYLHYDKLTAFFNTDQDVKVNDAASIKNKGAVMLSLRLNLLSAEGGNFKPLEKMTLAQAAEVLTQLVELEGQTDTSRNERY</sequence>
<proteinExistence type="predicted"/>
<feature type="chain" id="PRO_5045527420" evidence="2">
    <location>
        <begin position="35"/>
        <end position="779"/>
    </location>
</feature>
<dbReference type="RefSeq" id="WP_305025078.1">
    <property type="nucleotide sequence ID" value="NZ_JAUQTB010000010.1"/>
</dbReference>
<protein>
    <submittedName>
        <fullName evidence="4">S-layer homology domain-containing protein</fullName>
    </submittedName>
</protein>
<gene>
    <name evidence="4" type="ORF">Q5741_15715</name>
</gene>
<evidence type="ECO:0000313" key="5">
    <source>
        <dbReference type="Proteomes" id="UP001240171"/>
    </source>
</evidence>
<evidence type="ECO:0000256" key="2">
    <source>
        <dbReference type="SAM" id="SignalP"/>
    </source>
</evidence>
<feature type="compositionally biased region" description="Low complexity" evidence="1">
    <location>
        <begin position="44"/>
        <end position="57"/>
    </location>
</feature>
<accession>A0ABT9CF09</accession>
<feature type="signal peptide" evidence="2">
    <location>
        <begin position="1"/>
        <end position="34"/>
    </location>
</feature>
<name>A0ABT9CF09_9BACL</name>
<evidence type="ECO:0000256" key="1">
    <source>
        <dbReference type="SAM" id="MobiDB-lite"/>
    </source>
</evidence>